<dbReference type="AlphaFoldDB" id="A0AAE0PAN2"/>
<protein>
    <submittedName>
        <fullName evidence="1">Uncharacterized protein</fullName>
    </submittedName>
</protein>
<evidence type="ECO:0000313" key="2">
    <source>
        <dbReference type="Proteomes" id="UP001281003"/>
    </source>
</evidence>
<reference evidence="1" key="2">
    <citation type="submission" date="2023-07" db="EMBL/GenBank/DDBJ databases">
        <authorList>
            <consortium name="Lawrence Berkeley National Laboratory"/>
            <person name="Haridas S."/>
            <person name="Hensen N."/>
            <person name="Bonometti L."/>
            <person name="Westerberg I."/>
            <person name="Brannstrom I.O."/>
            <person name="Guillou S."/>
            <person name="Cros-Aarteil S."/>
            <person name="Calhoun S."/>
            <person name="Kuo A."/>
            <person name="Mondo S."/>
            <person name="Pangilinan J."/>
            <person name="Riley R."/>
            <person name="LaButti K."/>
            <person name="Andreopoulos B."/>
            <person name="Lipzen A."/>
            <person name="Chen C."/>
            <person name="Yanf M."/>
            <person name="Daum C."/>
            <person name="Ng V."/>
            <person name="Clum A."/>
            <person name="Steindorff A."/>
            <person name="Ohm R."/>
            <person name="Martin F."/>
            <person name="Silar P."/>
            <person name="Natvig D."/>
            <person name="Lalanne C."/>
            <person name="Gautier V."/>
            <person name="Ament-velasquez S.L."/>
            <person name="Kruys A."/>
            <person name="Hutchinson M.I."/>
            <person name="Powell A.J."/>
            <person name="Barry K."/>
            <person name="Miller A.N."/>
            <person name="Grigoriev I.V."/>
            <person name="Debuchy R."/>
            <person name="Gladieux P."/>
            <person name="Thoren M.H."/>
            <person name="Johannesson H."/>
        </authorList>
    </citation>
    <scope>NUCLEOTIDE SEQUENCE</scope>
    <source>
        <strain evidence="1">FGSC 1904</strain>
    </source>
</reference>
<name>A0AAE0PAN2_SORBR</name>
<gene>
    <name evidence="1" type="ORF">B0T20DRAFT_272541</name>
</gene>
<organism evidence="1 2">
    <name type="scientific">Sordaria brevicollis</name>
    <dbReference type="NCBI Taxonomy" id="83679"/>
    <lineage>
        <taxon>Eukaryota</taxon>
        <taxon>Fungi</taxon>
        <taxon>Dikarya</taxon>
        <taxon>Ascomycota</taxon>
        <taxon>Pezizomycotina</taxon>
        <taxon>Sordariomycetes</taxon>
        <taxon>Sordariomycetidae</taxon>
        <taxon>Sordariales</taxon>
        <taxon>Sordariaceae</taxon>
        <taxon>Sordaria</taxon>
    </lineage>
</organism>
<reference evidence="1" key="1">
    <citation type="journal article" date="2023" name="Mol. Phylogenet. Evol.">
        <title>Genome-scale phylogeny and comparative genomics of the fungal order Sordariales.</title>
        <authorList>
            <person name="Hensen N."/>
            <person name="Bonometti L."/>
            <person name="Westerberg I."/>
            <person name="Brannstrom I.O."/>
            <person name="Guillou S."/>
            <person name="Cros-Aarteil S."/>
            <person name="Calhoun S."/>
            <person name="Haridas S."/>
            <person name="Kuo A."/>
            <person name="Mondo S."/>
            <person name="Pangilinan J."/>
            <person name="Riley R."/>
            <person name="LaButti K."/>
            <person name="Andreopoulos B."/>
            <person name="Lipzen A."/>
            <person name="Chen C."/>
            <person name="Yan M."/>
            <person name="Daum C."/>
            <person name="Ng V."/>
            <person name="Clum A."/>
            <person name="Steindorff A."/>
            <person name="Ohm R.A."/>
            <person name="Martin F."/>
            <person name="Silar P."/>
            <person name="Natvig D.O."/>
            <person name="Lalanne C."/>
            <person name="Gautier V."/>
            <person name="Ament-Velasquez S.L."/>
            <person name="Kruys A."/>
            <person name="Hutchinson M.I."/>
            <person name="Powell A.J."/>
            <person name="Barry K."/>
            <person name="Miller A.N."/>
            <person name="Grigoriev I.V."/>
            <person name="Debuchy R."/>
            <person name="Gladieux P."/>
            <person name="Hiltunen Thoren M."/>
            <person name="Johannesson H."/>
        </authorList>
    </citation>
    <scope>NUCLEOTIDE SEQUENCE</scope>
    <source>
        <strain evidence="1">FGSC 1904</strain>
    </source>
</reference>
<sequence>MHGNRLRDVFPAHHAIELEISKPIDDCLFSQMPARPATAGEACALVHCFMLTAPSTDRRVTIDWIRGPLNLAAGLHVRTAARNGPHVEAVRAVSRTAQLHLCHASLLKRYWANIETEGS</sequence>
<dbReference type="EMBL" id="JAUTDP010000009">
    <property type="protein sequence ID" value="KAK3396469.1"/>
    <property type="molecule type" value="Genomic_DNA"/>
</dbReference>
<keyword evidence="2" id="KW-1185">Reference proteome</keyword>
<accession>A0AAE0PAN2</accession>
<proteinExistence type="predicted"/>
<dbReference type="Proteomes" id="UP001281003">
    <property type="component" value="Unassembled WGS sequence"/>
</dbReference>
<comment type="caution">
    <text evidence="1">The sequence shown here is derived from an EMBL/GenBank/DDBJ whole genome shotgun (WGS) entry which is preliminary data.</text>
</comment>
<evidence type="ECO:0000313" key="1">
    <source>
        <dbReference type="EMBL" id="KAK3396469.1"/>
    </source>
</evidence>